<evidence type="ECO:0000313" key="1">
    <source>
        <dbReference type="EMBL" id="BDC99002.1"/>
    </source>
</evidence>
<proteinExistence type="predicted"/>
<dbReference type="RefSeq" id="WP_332920640.1">
    <property type="nucleotide sequence ID" value="NZ_AP025292.1"/>
</dbReference>
<organism evidence="1 2">
    <name type="scientific">Persicobacter psychrovividus</name>
    <dbReference type="NCBI Taxonomy" id="387638"/>
    <lineage>
        <taxon>Bacteria</taxon>
        <taxon>Pseudomonadati</taxon>
        <taxon>Bacteroidota</taxon>
        <taxon>Cytophagia</taxon>
        <taxon>Cytophagales</taxon>
        <taxon>Persicobacteraceae</taxon>
        <taxon>Persicobacter</taxon>
    </lineage>
</organism>
<dbReference type="InterPro" id="IPR036390">
    <property type="entry name" value="WH_DNA-bd_sf"/>
</dbReference>
<dbReference type="InterPro" id="IPR036388">
    <property type="entry name" value="WH-like_DNA-bd_sf"/>
</dbReference>
<sequence>MDNKQAQLISNEHFIAFYTLLLCKNEKQNINRVINELKATGVLWVEGIFFPTVYRLGAQGFIEKLAPQAEDSPNTSYLHITEAGKAQLAQWLDHWHQLQSKTTYIIDQAEQK</sequence>
<keyword evidence="2" id="KW-1185">Reference proteome</keyword>
<dbReference type="SUPFAM" id="SSF46785">
    <property type="entry name" value="Winged helix' DNA-binding domain"/>
    <property type="match status" value="1"/>
</dbReference>
<accession>A0ABN6L715</accession>
<protein>
    <recommendedName>
        <fullName evidence="3">PadR family transcriptional regulator</fullName>
    </recommendedName>
</protein>
<evidence type="ECO:0008006" key="3">
    <source>
        <dbReference type="Google" id="ProtNLM"/>
    </source>
</evidence>
<gene>
    <name evidence="1" type="ORF">PEPS_12830</name>
</gene>
<dbReference type="EMBL" id="AP025292">
    <property type="protein sequence ID" value="BDC99002.1"/>
    <property type="molecule type" value="Genomic_DNA"/>
</dbReference>
<dbReference type="Gene3D" id="1.10.10.10">
    <property type="entry name" value="Winged helix-like DNA-binding domain superfamily/Winged helix DNA-binding domain"/>
    <property type="match status" value="1"/>
</dbReference>
<evidence type="ECO:0000313" key="2">
    <source>
        <dbReference type="Proteomes" id="UP001354989"/>
    </source>
</evidence>
<reference evidence="1 2" key="1">
    <citation type="submission" date="2021-12" db="EMBL/GenBank/DDBJ databases">
        <title>Genome sequencing of bacteria with rrn-lacking chromosome and rrn-plasmid.</title>
        <authorList>
            <person name="Anda M."/>
            <person name="Iwasaki W."/>
        </authorList>
    </citation>
    <scope>NUCLEOTIDE SEQUENCE [LARGE SCALE GENOMIC DNA]</scope>
    <source>
        <strain evidence="1 2">NBRC 101262</strain>
    </source>
</reference>
<name>A0ABN6L715_9BACT</name>
<dbReference type="Proteomes" id="UP001354989">
    <property type="component" value="Chromosome"/>
</dbReference>